<name>A0A9P8BZH3_9HELO</name>
<evidence type="ECO:0000313" key="3">
    <source>
        <dbReference type="Proteomes" id="UP000824998"/>
    </source>
</evidence>
<gene>
    <name evidence="2" type="ORF">BJ875DRAFT_269774</name>
</gene>
<feature type="compositionally biased region" description="Basic and acidic residues" evidence="1">
    <location>
        <begin position="60"/>
        <end position="69"/>
    </location>
</feature>
<dbReference type="AlphaFoldDB" id="A0A9P8BZH3"/>
<comment type="caution">
    <text evidence="2">The sequence shown here is derived from an EMBL/GenBank/DDBJ whole genome shotgun (WGS) entry which is preliminary data.</text>
</comment>
<evidence type="ECO:0000313" key="2">
    <source>
        <dbReference type="EMBL" id="KAG9228075.1"/>
    </source>
</evidence>
<keyword evidence="3" id="KW-1185">Reference proteome</keyword>
<reference evidence="2" key="1">
    <citation type="journal article" date="2021" name="IMA Fungus">
        <title>Genomic characterization of three marine fungi, including Emericellopsis atlantica sp. nov. with signatures of a generalist lifestyle and marine biomass degradation.</title>
        <authorList>
            <person name="Hagestad O.C."/>
            <person name="Hou L."/>
            <person name="Andersen J.H."/>
            <person name="Hansen E.H."/>
            <person name="Altermark B."/>
            <person name="Li C."/>
            <person name="Kuhnert E."/>
            <person name="Cox R.J."/>
            <person name="Crous P.W."/>
            <person name="Spatafora J.W."/>
            <person name="Lail K."/>
            <person name="Amirebrahimi M."/>
            <person name="Lipzen A."/>
            <person name="Pangilinan J."/>
            <person name="Andreopoulos W."/>
            <person name="Hayes R.D."/>
            <person name="Ng V."/>
            <person name="Grigoriev I.V."/>
            <person name="Jackson S.A."/>
            <person name="Sutton T.D.S."/>
            <person name="Dobson A.D.W."/>
            <person name="Rama T."/>
        </authorList>
    </citation>
    <scope>NUCLEOTIDE SEQUENCE</scope>
    <source>
        <strain evidence="2">TRa018bII</strain>
    </source>
</reference>
<feature type="compositionally biased region" description="Low complexity" evidence="1">
    <location>
        <begin position="49"/>
        <end position="59"/>
    </location>
</feature>
<proteinExistence type="predicted"/>
<feature type="region of interest" description="Disordered" evidence="1">
    <location>
        <begin position="302"/>
        <end position="326"/>
    </location>
</feature>
<dbReference type="OrthoDB" id="5380548at2759"/>
<protein>
    <submittedName>
        <fullName evidence="2">Uncharacterized protein</fullName>
    </submittedName>
</protein>
<feature type="region of interest" description="Disordered" evidence="1">
    <location>
        <begin position="42"/>
        <end position="81"/>
    </location>
</feature>
<dbReference type="EMBL" id="MU252108">
    <property type="protein sequence ID" value="KAG9228075.1"/>
    <property type="molecule type" value="Genomic_DNA"/>
</dbReference>
<sequence>MAIFAKPYTYVPTRSKSTVTCRKPAPEQISILNKLQHIESNNAAHSTPRRAATPVAAAADDNRGDRLGTRETGTIYDGSGDDNDLPTVEDIFYTALQKEGFATDNRRLDNTAFVVSDAIAERGGYLNDDGSAPGDTSGGSPEDPIVLQGDGDPSASEAKANENGLRVESAVAPGARLLDSPETAIDSTAPALPHSSDGWHDIDDFEPAPRLRLVEQVASTSDPLPPDPSSSRLSSEPFHDSISTEGSHRARSEATASSSPPPRHWRASPDTQLNQEGLLHTGRGVADEPELVNCALDTLIDEGVRKQQEVELEKDEGNTEDVDEGP</sequence>
<evidence type="ECO:0000256" key="1">
    <source>
        <dbReference type="SAM" id="MobiDB-lite"/>
    </source>
</evidence>
<organism evidence="2 3">
    <name type="scientific">Amylocarpus encephaloides</name>
    <dbReference type="NCBI Taxonomy" id="45428"/>
    <lineage>
        <taxon>Eukaryota</taxon>
        <taxon>Fungi</taxon>
        <taxon>Dikarya</taxon>
        <taxon>Ascomycota</taxon>
        <taxon>Pezizomycotina</taxon>
        <taxon>Leotiomycetes</taxon>
        <taxon>Helotiales</taxon>
        <taxon>Helotiales incertae sedis</taxon>
        <taxon>Amylocarpus</taxon>
    </lineage>
</organism>
<feature type="compositionally biased region" description="Basic and acidic residues" evidence="1">
    <location>
        <begin position="302"/>
        <end position="317"/>
    </location>
</feature>
<feature type="compositionally biased region" description="Basic and acidic residues" evidence="1">
    <location>
        <begin position="197"/>
        <end position="213"/>
    </location>
</feature>
<feature type="region of interest" description="Disordered" evidence="1">
    <location>
        <begin position="124"/>
        <end position="289"/>
    </location>
</feature>
<dbReference type="Proteomes" id="UP000824998">
    <property type="component" value="Unassembled WGS sequence"/>
</dbReference>
<accession>A0A9P8BZH3</accession>